<dbReference type="EMBL" id="PDUG01000001">
    <property type="protein sequence ID" value="PIC52150.1"/>
    <property type="molecule type" value="Genomic_DNA"/>
</dbReference>
<proteinExistence type="predicted"/>
<name>A0A2G5VKE3_9PELO</name>
<dbReference type="Proteomes" id="UP000230233">
    <property type="component" value="Chromosome I"/>
</dbReference>
<comment type="caution">
    <text evidence="2">The sequence shown here is derived from an EMBL/GenBank/DDBJ whole genome shotgun (WGS) entry which is preliminary data.</text>
</comment>
<sequence length="332" mass="37187">MRSFLCTEEAEQLSWKESQLVKKSAICGCEVIGHMLSWSKCSEAEAPSHFDQARTSRSSRRRQTGSTQPADRPHNPTCVKSFVPARDAINERAKPRDLYNVSNPQQRETSEASTTTSNSTSRRKSSAQATLGSFQWSTAQLKKCPARHQQGNGGLRHGTPVHHWSQAAVEGTSSYRCDSTTMTQSHRSLLIQHRPDDLTSPEVEYQYRSSSERRWSKVSVKNFAPDVTAENLNAIIRNDDQINWKIPVSKKLSAKSFQEQGNPKSHCISMHIVSNVFSSPSNISFNVVRKGKASVRSKALSIVFLGRNTNEDVQKNPTLTTSHPKKYQQADK</sequence>
<gene>
    <name evidence="2" type="primary">Cnig_chr_I.g2371</name>
    <name evidence="2" type="ORF">B9Z55_002371</name>
</gene>
<feature type="compositionally biased region" description="Low complexity" evidence="1">
    <location>
        <begin position="111"/>
        <end position="120"/>
    </location>
</feature>
<feature type="region of interest" description="Disordered" evidence="1">
    <location>
        <begin position="312"/>
        <end position="332"/>
    </location>
</feature>
<feature type="region of interest" description="Disordered" evidence="1">
    <location>
        <begin position="47"/>
        <end position="160"/>
    </location>
</feature>
<feature type="compositionally biased region" description="Basic and acidic residues" evidence="1">
    <location>
        <begin position="88"/>
        <end position="97"/>
    </location>
</feature>
<keyword evidence="3" id="KW-1185">Reference proteome</keyword>
<evidence type="ECO:0000313" key="3">
    <source>
        <dbReference type="Proteomes" id="UP000230233"/>
    </source>
</evidence>
<dbReference type="AlphaFoldDB" id="A0A2G5VKE3"/>
<feature type="compositionally biased region" description="Polar residues" evidence="1">
    <location>
        <begin position="128"/>
        <end position="140"/>
    </location>
</feature>
<reference evidence="3" key="1">
    <citation type="submission" date="2017-10" db="EMBL/GenBank/DDBJ databases">
        <title>Rapid genome shrinkage in a self-fertile nematode reveals novel sperm competition proteins.</title>
        <authorList>
            <person name="Yin D."/>
            <person name="Schwarz E.M."/>
            <person name="Thomas C.G."/>
            <person name="Felde R.L."/>
            <person name="Korf I.F."/>
            <person name="Cutter A.D."/>
            <person name="Schartner C.M."/>
            <person name="Ralston E.J."/>
            <person name="Meyer B.J."/>
            <person name="Haag E.S."/>
        </authorList>
    </citation>
    <scope>NUCLEOTIDE SEQUENCE [LARGE SCALE GENOMIC DNA]</scope>
    <source>
        <strain evidence="3">JU1422</strain>
    </source>
</reference>
<protein>
    <submittedName>
        <fullName evidence="2">Uncharacterized protein</fullName>
    </submittedName>
</protein>
<organism evidence="2 3">
    <name type="scientific">Caenorhabditis nigoni</name>
    <dbReference type="NCBI Taxonomy" id="1611254"/>
    <lineage>
        <taxon>Eukaryota</taxon>
        <taxon>Metazoa</taxon>
        <taxon>Ecdysozoa</taxon>
        <taxon>Nematoda</taxon>
        <taxon>Chromadorea</taxon>
        <taxon>Rhabditida</taxon>
        <taxon>Rhabditina</taxon>
        <taxon>Rhabditomorpha</taxon>
        <taxon>Rhabditoidea</taxon>
        <taxon>Rhabditidae</taxon>
        <taxon>Peloderinae</taxon>
        <taxon>Caenorhabditis</taxon>
    </lineage>
</organism>
<accession>A0A2G5VKE3</accession>
<evidence type="ECO:0000313" key="2">
    <source>
        <dbReference type="EMBL" id="PIC52150.1"/>
    </source>
</evidence>
<evidence type="ECO:0000256" key="1">
    <source>
        <dbReference type="SAM" id="MobiDB-lite"/>
    </source>
</evidence>